<dbReference type="PANTHER" id="PTHR12480:SF6">
    <property type="entry name" value="2-OXOGLUTARATE AND IRON-DEPENDENT OXYGENASE JMJD4"/>
    <property type="match status" value="1"/>
</dbReference>
<dbReference type="GO" id="GO:0045905">
    <property type="term" value="P:positive regulation of translational termination"/>
    <property type="evidence" value="ECO:0007669"/>
    <property type="project" value="TreeGrafter"/>
</dbReference>
<feature type="region of interest" description="Disordered" evidence="1">
    <location>
        <begin position="351"/>
        <end position="375"/>
    </location>
</feature>
<dbReference type="GO" id="GO:0043565">
    <property type="term" value="F:sequence-specific DNA binding"/>
    <property type="evidence" value="ECO:0007669"/>
    <property type="project" value="TreeGrafter"/>
</dbReference>
<dbReference type="eggNOG" id="KOG2131">
    <property type="taxonomic scope" value="Eukaryota"/>
</dbReference>
<organism evidence="3">
    <name type="scientific">Aphanomyces invadans</name>
    <dbReference type="NCBI Taxonomy" id="157072"/>
    <lineage>
        <taxon>Eukaryota</taxon>
        <taxon>Sar</taxon>
        <taxon>Stramenopiles</taxon>
        <taxon>Oomycota</taxon>
        <taxon>Saprolegniomycetes</taxon>
        <taxon>Saprolegniales</taxon>
        <taxon>Verrucalvaceae</taxon>
        <taxon>Aphanomyces</taxon>
    </lineage>
</organism>
<dbReference type="SUPFAM" id="SSF51197">
    <property type="entry name" value="Clavaminate synthase-like"/>
    <property type="match status" value="1"/>
</dbReference>
<dbReference type="PROSITE" id="PS51184">
    <property type="entry name" value="JMJC"/>
    <property type="match status" value="1"/>
</dbReference>
<dbReference type="InterPro" id="IPR050910">
    <property type="entry name" value="JMJD6_ArgDemeth/LysHydrox"/>
</dbReference>
<dbReference type="SMART" id="SM00558">
    <property type="entry name" value="JmjC"/>
    <property type="match status" value="1"/>
</dbReference>
<dbReference type="GO" id="GO:0016706">
    <property type="term" value="F:2-oxoglutarate-dependent dioxygenase activity"/>
    <property type="evidence" value="ECO:0007669"/>
    <property type="project" value="TreeGrafter"/>
</dbReference>
<name>A0A024TFP1_9STRA</name>
<dbReference type="EMBL" id="KI914000">
    <property type="protein sequence ID" value="ETV92386.1"/>
    <property type="molecule type" value="Genomic_DNA"/>
</dbReference>
<reference evidence="3" key="1">
    <citation type="submission" date="2013-12" db="EMBL/GenBank/DDBJ databases">
        <title>The Genome Sequence of Aphanomyces invadans NJM9701.</title>
        <authorList>
            <consortium name="The Broad Institute Genomics Platform"/>
            <person name="Russ C."/>
            <person name="Tyler B."/>
            <person name="van West P."/>
            <person name="Dieguez-Uribeondo J."/>
            <person name="Young S.K."/>
            <person name="Zeng Q."/>
            <person name="Gargeya S."/>
            <person name="Fitzgerald M."/>
            <person name="Abouelleil A."/>
            <person name="Alvarado L."/>
            <person name="Chapman S.B."/>
            <person name="Gainer-Dewar J."/>
            <person name="Goldberg J."/>
            <person name="Griggs A."/>
            <person name="Gujja S."/>
            <person name="Hansen M."/>
            <person name="Howarth C."/>
            <person name="Imamovic A."/>
            <person name="Ireland A."/>
            <person name="Larimer J."/>
            <person name="McCowan C."/>
            <person name="Murphy C."/>
            <person name="Pearson M."/>
            <person name="Poon T.W."/>
            <person name="Priest M."/>
            <person name="Roberts A."/>
            <person name="Saif S."/>
            <person name="Shea T."/>
            <person name="Sykes S."/>
            <person name="Wortman J."/>
            <person name="Nusbaum C."/>
            <person name="Birren B."/>
        </authorList>
    </citation>
    <scope>NUCLEOTIDE SEQUENCE [LARGE SCALE GENOMIC DNA]</scope>
    <source>
        <strain evidence="3">NJM9701</strain>
    </source>
</reference>
<dbReference type="GO" id="GO:0005634">
    <property type="term" value="C:nucleus"/>
    <property type="evidence" value="ECO:0007669"/>
    <property type="project" value="TreeGrafter"/>
</dbReference>
<dbReference type="PANTHER" id="PTHR12480">
    <property type="entry name" value="ARGININE DEMETHYLASE AND LYSYL-HYDROXYLASE JMJD"/>
    <property type="match status" value="1"/>
</dbReference>
<proteinExistence type="predicted"/>
<dbReference type="OrthoDB" id="63070at2759"/>
<feature type="domain" description="JmjC" evidence="2">
    <location>
        <begin position="106"/>
        <end position="274"/>
    </location>
</feature>
<evidence type="ECO:0000259" key="2">
    <source>
        <dbReference type="PROSITE" id="PS51184"/>
    </source>
</evidence>
<dbReference type="GO" id="GO:0005737">
    <property type="term" value="C:cytoplasm"/>
    <property type="evidence" value="ECO:0007669"/>
    <property type="project" value="TreeGrafter"/>
</dbReference>
<dbReference type="Pfam" id="PF13621">
    <property type="entry name" value="Cupin_8"/>
    <property type="match status" value="1"/>
</dbReference>
<dbReference type="RefSeq" id="XP_008878937.1">
    <property type="nucleotide sequence ID" value="XM_008880715.1"/>
</dbReference>
<gene>
    <name evidence="3" type="ORF">H310_13281</name>
</gene>
<dbReference type="InterPro" id="IPR003347">
    <property type="entry name" value="JmjC_dom"/>
</dbReference>
<accession>A0A024TFP1</accession>
<dbReference type="AlphaFoldDB" id="A0A024TFP1"/>
<evidence type="ECO:0000313" key="3">
    <source>
        <dbReference type="EMBL" id="ETV92386.1"/>
    </source>
</evidence>
<evidence type="ECO:0000256" key="1">
    <source>
        <dbReference type="SAM" id="MobiDB-lite"/>
    </source>
</evidence>
<dbReference type="Gene3D" id="2.60.120.650">
    <property type="entry name" value="Cupin"/>
    <property type="match status" value="1"/>
</dbReference>
<dbReference type="GeneID" id="20090331"/>
<protein>
    <recommendedName>
        <fullName evidence="2">JmjC domain-containing protein</fullName>
    </recommendedName>
</protein>
<dbReference type="VEuPathDB" id="FungiDB:H310_13281"/>
<dbReference type="InterPro" id="IPR041667">
    <property type="entry name" value="Cupin_8"/>
</dbReference>
<sequence>MTDTAAVPRVDASDLSYDEFCKQYMGPNRPVLITNIGADWPIYQTWRQGDNGDVNVAFLRAHFGDAVVPVVGYGKTEGYGGEDRGTMTLDAYLALLESGKAEAKQQYMKDWHFTRDFPETAAYTTPIFFQDDWLNWWWDQPTTPTRDDYRFVYLGPAGSTTPLHHDVLLSYSWSINICGRKEWLLFPPTETWKLWDRSGRCTATNATEFDATQFPHLATAHHVRVVQGVGEALFVPSGWYHQVQNLDRDTLSVNHNWFNAYSLEQMWAFLQHELAAVEREIGHCRDSFDSDDEWLDHCQVVLRANIGMSYVDVAALLRARKAWYLSADDAIRRLDMTYSVQQINKVLEAMSAHPSQQRGHPSDDHAIPRCNAHST</sequence>